<name>A0ABT3BPP7_9BACT</name>
<feature type="signal peptide" evidence="1">
    <location>
        <begin position="1"/>
        <end position="23"/>
    </location>
</feature>
<reference evidence="2 3" key="1">
    <citation type="journal article" date="2020" name="Int. J. Syst. Evol. Microbiol.">
        <title>Ureaplasma miroungigenitalium sp. nov. isolated from northern elephant seals (Mirounga angustirostris) and Ureaplasma zalophigenitalium sp. nov. isolated from California sea lions (Zalophus californianus).</title>
        <authorList>
            <person name="Volokhov D.V."/>
            <person name="Gulland F.M."/>
            <person name="Gao Y."/>
            <person name="Chizhikov V.E."/>
        </authorList>
    </citation>
    <scope>NUCLEOTIDE SEQUENCE [LARGE SCALE GENOMIC DNA]</scope>
    <source>
        <strain evidence="2 3">CSL7644-GEN</strain>
    </source>
</reference>
<evidence type="ECO:0000313" key="2">
    <source>
        <dbReference type="EMBL" id="MCV3754224.1"/>
    </source>
</evidence>
<keyword evidence="3" id="KW-1185">Reference proteome</keyword>
<dbReference type="PROSITE" id="PS51257">
    <property type="entry name" value="PROKAR_LIPOPROTEIN"/>
    <property type="match status" value="1"/>
</dbReference>
<evidence type="ECO:0000313" key="3">
    <source>
        <dbReference type="Proteomes" id="UP001207252"/>
    </source>
</evidence>
<comment type="caution">
    <text evidence="2">The sequence shown here is derived from an EMBL/GenBank/DDBJ whole genome shotgun (WGS) entry which is preliminary data.</text>
</comment>
<gene>
    <name evidence="2" type="ORF">OF365_02445</name>
</gene>
<dbReference type="EMBL" id="JAOXHJ010000005">
    <property type="protein sequence ID" value="MCV3754224.1"/>
    <property type="molecule type" value="Genomic_DNA"/>
</dbReference>
<protein>
    <recommendedName>
        <fullName evidence="4">Lipoprotein</fullName>
    </recommendedName>
</protein>
<evidence type="ECO:0008006" key="4">
    <source>
        <dbReference type="Google" id="ProtNLM"/>
    </source>
</evidence>
<dbReference type="RefSeq" id="WP_263818027.1">
    <property type="nucleotide sequence ID" value="NZ_JAOXHJ010000005.1"/>
</dbReference>
<dbReference type="Proteomes" id="UP001207252">
    <property type="component" value="Unassembled WGS sequence"/>
</dbReference>
<accession>A0ABT3BPP7</accession>
<proteinExistence type="predicted"/>
<evidence type="ECO:0000256" key="1">
    <source>
        <dbReference type="SAM" id="SignalP"/>
    </source>
</evidence>
<organism evidence="2 3">
    <name type="scientific">Ureaplasma zalophigenitalium</name>
    <dbReference type="NCBI Taxonomy" id="907723"/>
    <lineage>
        <taxon>Bacteria</taxon>
        <taxon>Bacillati</taxon>
        <taxon>Mycoplasmatota</taxon>
        <taxon>Mycoplasmoidales</taxon>
        <taxon>Mycoplasmoidaceae</taxon>
        <taxon>Ureaplasma</taxon>
    </lineage>
</organism>
<keyword evidence="1" id="KW-0732">Signal</keyword>
<feature type="chain" id="PRO_5045996342" description="Lipoprotein" evidence="1">
    <location>
        <begin position="24"/>
        <end position="554"/>
    </location>
</feature>
<sequence length="554" mass="63622">MTKKKILWTSITLLPISSLIAIAASCTPTTKKQLDNTDSKPDKQSENVDIKTTKLDNETLLNNFIAQISVKRPMSNIQTNLTYNINKIKNEETKKDPNFSINNKSVFETNQHDISTTDFSAFVKGLNLQNAMTFYTDAKTLDIPNAQNLQKPSFVPFNSFIADYFFDSNYEQSGFLDYDQQKGQIRYFSLVADPMNTSAVYQAIPSFLSGFKKTYDHFFIFDKSQFNWTDEQKKLATYHVVAKNVMNNKLYETDATFNYANDKQSIIYTRLDLKTTDVGNYVIEQIYDPIKPGENLLLAKNIGFSIYGKNNPIKETASIRFNAFVEPVRSPYTGKVELKRNYTFGNVLVDEQVAKDDKTNRKVSPLYFAKPLSEIDLYELDHIFFPILYTNEPIENFDMQYVVEKDSEVPQQLNFTVKYIHKKNKTVVEPANSIAIRYTKTYDPEVLTSASVECDLKAGSKESIAFINKYEKQDLTQLSSDQLLDIVNEAFSIYYTDIDLEKYSIKTIAKLLPNNQVELFFYASFKQSKENIQTSNQPNILIGKQKIALFQHAK</sequence>